<dbReference type="InterPro" id="IPR000668">
    <property type="entry name" value="Peptidase_C1A_C"/>
</dbReference>
<evidence type="ECO:0000256" key="7">
    <source>
        <dbReference type="ARBA" id="ARBA00022801"/>
    </source>
</evidence>
<evidence type="ECO:0000256" key="5">
    <source>
        <dbReference type="ARBA" id="ARBA00022670"/>
    </source>
</evidence>
<protein>
    <recommendedName>
        <fullName evidence="4">Cathepsin B</fullName>
        <ecNumber evidence="3">3.4.22.1</ecNumber>
    </recommendedName>
</protein>
<dbReference type="EC" id="3.4.22.1" evidence="3"/>
<evidence type="ECO:0000256" key="3">
    <source>
        <dbReference type="ARBA" id="ARBA00012537"/>
    </source>
</evidence>
<dbReference type="PROSITE" id="PS00639">
    <property type="entry name" value="THIOL_PROTEASE_HIS"/>
    <property type="match status" value="1"/>
</dbReference>
<dbReference type="FunFam" id="3.90.70.10:FF:000031">
    <property type="entry name" value="Cathepsin B"/>
    <property type="match status" value="1"/>
</dbReference>
<dbReference type="AlphaFoldDB" id="G3P7I4"/>
<sequence length="330" mass="36445">MLSPALLCALVTLSVARSRPHLPAAAFPQMVELINEADTTWMAGLNLRHLNISYMKRLCGTKLNGPKLPEVVHSTEGLKLPDSFDARQQWPNCPTIRQIRDQGSCGSCWAFGAVEVISDRLCIHSDGRISVEISAEDLLSCCHDCGKGCLGGYPSAAWLFWANKGLVTGGLYGSNGCRPYSIAPCEHSVNGTRPPCHREEETPKCEERCVDGYSTSYWKDKHLGRDAYSVPSQEEQIMAELFKRGPVEAAFSVYTDFALYKTGVYQHVTGEMVARHAIKILGWGKENGTPYWLAANSWNSDWGDKGFFKIKRGNDECGIEADVVTGMPFN</sequence>
<dbReference type="KEGG" id="gat:120807896"/>
<comment type="catalytic activity">
    <reaction evidence="1">
        <text>Hydrolysis of proteins with broad specificity for peptide bonds. Preferentially cleaves -Arg-Arg-|-Xaa bonds in small molecule substrates (thus differing from cathepsin L). In addition to being an endopeptidase, shows peptidyl-dipeptidase activity, liberating C-terminal dipeptides.</text>
        <dbReference type="EC" id="3.4.22.1"/>
    </reaction>
</comment>
<dbReference type="PRINTS" id="PR00705">
    <property type="entry name" value="PAPAIN"/>
</dbReference>
<dbReference type="PROSITE" id="PS00640">
    <property type="entry name" value="THIOL_PROTEASE_ASN"/>
    <property type="match status" value="1"/>
</dbReference>
<dbReference type="Pfam" id="PF00112">
    <property type="entry name" value="Peptidase_C1"/>
    <property type="match status" value="1"/>
</dbReference>
<name>G3P7I4_GASAC</name>
<keyword evidence="14" id="KW-1185">Reference proteome</keyword>
<dbReference type="Pfam" id="PF08127">
    <property type="entry name" value="Propeptide_C1"/>
    <property type="match status" value="1"/>
</dbReference>
<reference evidence="13 14" key="1">
    <citation type="journal article" date="2021" name="G3 (Bethesda)">
        <title>Improved contiguity of the threespine stickleback genome using long-read sequencing.</title>
        <authorList>
            <person name="Nath S."/>
            <person name="Shaw D.E."/>
            <person name="White M.A."/>
        </authorList>
    </citation>
    <scope>NUCLEOTIDE SEQUENCE [LARGE SCALE GENOMIC DNA]</scope>
    <source>
        <strain evidence="13 14">Lake Benthic</strain>
    </source>
</reference>
<keyword evidence="5" id="KW-0645">Protease</keyword>
<dbReference type="RefSeq" id="XP_040016278.1">
    <property type="nucleotide sequence ID" value="XM_040160344.1"/>
</dbReference>
<evidence type="ECO:0000313" key="13">
    <source>
        <dbReference type="Ensembl" id="ENSGACP00000013558.2"/>
    </source>
</evidence>
<dbReference type="InterPro" id="IPR000169">
    <property type="entry name" value="Pept_cys_AS"/>
</dbReference>
<evidence type="ECO:0000256" key="8">
    <source>
        <dbReference type="ARBA" id="ARBA00022807"/>
    </source>
</evidence>
<dbReference type="eggNOG" id="KOG1543">
    <property type="taxonomic scope" value="Eukaryota"/>
</dbReference>
<dbReference type="OMA" id="CQSGYST"/>
<dbReference type="SUPFAM" id="SSF54001">
    <property type="entry name" value="Cysteine proteinases"/>
    <property type="match status" value="1"/>
</dbReference>
<dbReference type="InterPro" id="IPR025661">
    <property type="entry name" value="Pept_asp_AS"/>
</dbReference>
<keyword evidence="10" id="KW-1015">Disulfide bond</keyword>
<feature type="chain" id="PRO_5043702505" description="Cathepsin B" evidence="11">
    <location>
        <begin position="19"/>
        <end position="330"/>
    </location>
</feature>
<keyword evidence="8" id="KW-0788">Thiol protease</keyword>
<evidence type="ECO:0000256" key="2">
    <source>
        <dbReference type="ARBA" id="ARBA00008455"/>
    </source>
</evidence>
<evidence type="ECO:0000256" key="10">
    <source>
        <dbReference type="ARBA" id="ARBA00023157"/>
    </source>
</evidence>
<evidence type="ECO:0000256" key="11">
    <source>
        <dbReference type="SAM" id="SignalP"/>
    </source>
</evidence>
<dbReference type="Bgee" id="ENSGACG00000010234">
    <property type="expression patterns" value="Expressed in intestinal epithelial cell"/>
</dbReference>
<feature type="domain" description="Peptidase C1A papain C-terminal" evidence="12">
    <location>
        <begin position="80"/>
        <end position="327"/>
    </location>
</feature>
<evidence type="ECO:0000313" key="14">
    <source>
        <dbReference type="Proteomes" id="UP000007635"/>
    </source>
</evidence>
<accession>G3P7I4</accession>
<dbReference type="Gene3D" id="3.90.70.10">
    <property type="entry name" value="Cysteine proteinases"/>
    <property type="match status" value="1"/>
</dbReference>
<dbReference type="CDD" id="cd02620">
    <property type="entry name" value="Peptidase_C1A_CathepsinB"/>
    <property type="match status" value="1"/>
</dbReference>
<dbReference type="STRING" id="69293.ENSGACP00000013558"/>
<keyword evidence="9" id="KW-0865">Zymogen</keyword>
<evidence type="ECO:0000256" key="6">
    <source>
        <dbReference type="ARBA" id="ARBA00022729"/>
    </source>
</evidence>
<dbReference type="GO" id="GO:0004197">
    <property type="term" value="F:cysteine-type endopeptidase activity"/>
    <property type="evidence" value="ECO:0007669"/>
    <property type="project" value="UniProtKB-EC"/>
</dbReference>
<dbReference type="InterPro" id="IPR013128">
    <property type="entry name" value="Peptidase_C1A"/>
</dbReference>
<evidence type="ECO:0000259" key="12">
    <source>
        <dbReference type="SMART" id="SM00645"/>
    </source>
</evidence>
<dbReference type="GeneTree" id="ENSGT00940000166128"/>
<evidence type="ECO:0000256" key="4">
    <source>
        <dbReference type="ARBA" id="ARBA00015559"/>
    </source>
</evidence>
<dbReference type="InterPro" id="IPR025660">
    <property type="entry name" value="Pept_his_AS"/>
</dbReference>
<dbReference type="InParanoid" id="G3P7I4"/>
<dbReference type="Proteomes" id="UP000007635">
    <property type="component" value="Chromosome XVIII"/>
</dbReference>
<dbReference type="GO" id="GO:0006508">
    <property type="term" value="P:proteolysis"/>
    <property type="evidence" value="ECO:0007669"/>
    <property type="project" value="UniProtKB-KW"/>
</dbReference>
<dbReference type="Ensembl" id="ENSGACT00000013583.2">
    <property type="protein sequence ID" value="ENSGACP00000013558.2"/>
    <property type="gene ID" value="ENSGACG00000010234.2"/>
</dbReference>
<evidence type="ECO:0000256" key="9">
    <source>
        <dbReference type="ARBA" id="ARBA00023145"/>
    </source>
</evidence>
<proteinExistence type="inferred from homology"/>
<dbReference type="InterPro" id="IPR012599">
    <property type="entry name" value="Propeptide_C1A"/>
</dbReference>
<keyword evidence="7" id="KW-0378">Hydrolase</keyword>
<dbReference type="MEROPS" id="C01.060"/>
<dbReference type="PANTHER" id="PTHR12411">
    <property type="entry name" value="CYSTEINE PROTEASE FAMILY C1-RELATED"/>
    <property type="match status" value="1"/>
</dbReference>
<dbReference type="PROSITE" id="PS00139">
    <property type="entry name" value="THIOL_PROTEASE_CYS"/>
    <property type="match status" value="1"/>
</dbReference>
<feature type="signal peptide" evidence="11">
    <location>
        <begin position="1"/>
        <end position="18"/>
    </location>
</feature>
<comment type="similarity">
    <text evidence="2">Belongs to the peptidase C1 family.</text>
</comment>
<organism evidence="13 14">
    <name type="scientific">Gasterosteus aculeatus aculeatus</name>
    <name type="common">three-spined stickleback</name>
    <dbReference type="NCBI Taxonomy" id="481459"/>
    <lineage>
        <taxon>Eukaryota</taxon>
        <taxon>Metazoa</taxon>
        <taxon>Chordata</taxon>
        <taxon>Craniata</taxon>
        <taxon>Vertebrata</taxon>
        <taxon>Euteleostomi</taxon>
        <taxon>Actinopterygii</taxon>
        <taxon>Neopterygii</taxon>
        <taxon>Teleostei</taxon>
        <taxon>Neoteleostei</taxon>
        <taxon>Acanthomorphata</taxon>
        <taxon>Eupercaria</taxon>
        <taxon>Perciformes</taxon>
        <taxon>Cottioidei</taxon>
        <taxon>Gasterosteales</taxon>
        <taxon>Gasterosteidae</taxon>
        <taxon>Gasterosteus</taxon>
    </lineage>
</organism>
<dbReference type="InterPro" id="IPR038765">
    <property type="entry name" value="Papain-like_cys_pep_sf"/>
</dbReference>
<dbReference type="GeneID" id="120807896"/>
<keyword evidence="6 11" id="KW-0732">Signal</keyword>
<evidence type="ECO:0000256" key="1">
    <source>
        <dbReference type="ARBA" id="ARBA00001754"/>
    </source>
</evidence>
<reference evidence="13" key="2">
    <citation type="submission" date="2025-08" db="UniProtKB">
        <authorList>
            <consortium name="Ensembl"/>
        </authorList>
    </citation>
    <scope>IDENTIFICATION</scope>
</reference>
<reference evidence="13" key="3">
    <citation type="submission" date="2025-09" db="UniProtKB">
        <authorList>
            <consortium name="Ensembl"/>
        </authorList>
    </citation>
    <scope>IDENTIFICATION</scope>
</reference>
<dbReference type="SMART" id="SM00645">
    <property type="entry name" value="Pept_C1"/>
    <property type="match status" value="1"/>
</dbReference>